<reference evidence="20" key="1">
    <citation type="journal article" date="2023" name="Nat. Microbiol.">
        <title>Babesia duncani multi-omics identifies virulence factors and drug targets.</title>
        <authorList>
            <person name="Singh P."/>
            <person name="Lonardi S."/>
            <person name="Liang Q."/>
            <person name="Vydyam P."/>
            <person name="Khabirova E."/>
            <person name="Fang T."/>
            <person name="Gihaz S."/>
            <person name="Thekkiniath J."/>
            <person name="Munshi M."/>
            <person name="Abel S."/>
            <person name="Ciampossin L."/>
            <person name="Batugedara G."/>
            <person name="Gupta M."/>
            <person name="Lu X.M."/>
            <person name="Lenz T."/>
            <person name="Chakravarty S."/>
            <person name="Cornillot E."/>
            <person name="Hu Y."/>
            <person name="Ma W."/>
            <person name="Gonzalez L.M."/>
            <person name="Sanchez S."/>
            <person name="Estrada K."/>
            <person name="Sanchez-Flores A."/>
            <person name="Montero E."/>
            <person name="Harb O.S."/>
            <person name="Le Roch K.G."/>
            <person name="Mamoun C.B."/>
        </authorList>
    </citation>
    <scope>NUCLEOTIDE SEQUENCE</scope>
    <source>
        <strain evidence="20">WA1</strain>
    </source>
</reference>
<evidence type="ECO:0000256" key="8">
    <source>
        <dbReference type="ARBA" id="ARBA00022679"/>
    </source>
</evidence>
<evidence type="ECO:0000256" key="19">
    <source>
        <dbReference type="SAM" id="Phobius"/>
    </source>
</evidence>
<comment type="subcellular location">
    <subcellularLocation>
        <location evidence="2">Membrane</location>
        <topology evidence="2">Multi-pass membrane protein</topology>
    </subcellularLocation>
</comment>
<dbReference type="EMBL" id="JALLKP010000004">
    <property type="protein sequence ID" value="KAK2195634.1"/>
    <property type="molecule type" value="Genomic_DNA"/>
</dbReference>
<evidence type="ECO:0000256" key="11">
    <source>
        <dbReference type="ARBA" id="ARBA00022989"/>
    </source>
</evidence>
<accession>A0AAD9PJ34</accession>
<dbReference type="GeneID" id="94337609"/>
<keyword evidence="13 19" id="KW-0472">Membrane</keyword>
<dbReference type="PANTHER" id="PTHR13773">
    <property type="entry name" value="PHOSPHATIDATE CYTIDYLYLTRANSFERASE"/>
    <property type="match status" value="1"/>
</dbReference>
<evidence type="ECO:0000256" key="9">
    <source>
        <dbReference type="ARBA" id="ARBA00022692"/>
    </source>
</evidence>
<evidence type="ECO:0000256" key="17">
    <source>
        <dbReference type="ARBA" id="ARBA00032396"/>
    </source>
</evidence>
<comment type="caution">
    <text evidence="20">The sequence shown here is derived from an EMBL/GenBank/DDBJ whole genome shotgun (WGS) entry which is preliminary data.</text>
</comment>
<evidence type="ECO:0000256" key="3">
    <source>
        <dbReference type="ARBA" id="ARBA00005119"/>
    </source>
</evidence>
<evidence type="ECO:0000256" key="13">
    <source>
        <dbReference type="ARBA" id="ARBA00023136"/>
    </source>
</evidence>
<dbReference type="PANTHER" id="PTHR13773:SF8">
    <property type="entry name" value="PHOSPHATIDATE CYTIDYLYLTRANSFERASE, PHOTORECEPTOR-SPECIFIC"/>
    <property type="match status" value="1"/>
</dbReference>
<keyword evidence="11 19" id="KW-1133">Transmembrane helix</keyword>
<dbReference type="Pfam" id="PF01148">
    <property type="entry name" value="CTP_transf_1"/>
    <property type="match status" value="1"/>
</dbReference>
<feature type="transmembrane region" description="Helical" evidence="19">
    <location>
        <begin position="180"/>
        <end position="199"/>
    </location>
</feature>
<dbReference type="KEGG" id="bdw:94337609"/>
<keyword evidence="10 20" id="KW-0548">Nucleotidyltransferase</keyword>
<organism evidence="20 21">
    <name type="scientific">Babesia duncani</name>
    <dbReference type="NCBI Taxonomy" id="323732"/>
    <lineage>
        <taxon>Eukaryota</taxon>
        <taxon>Sar</taxon>
        <taxon>Alveolata</taxon>
        <taxon>Apicomplexa</taxon>
        <taxon>Aconoidasida</taxon>
        <taxon>Piroplasmida</taxon>
        <taxon>Babesiidae</taxon>
        <taxon>Babesia</taxon>
    </lineage>
</organism>
<keyword evidence="7" id="KW-0444">Lipid biosynthesis</keyword>
<keyword evidence="21" id="KW-1185">Reference proteome</keyword>
<feature type="transmembrane region" description="Helical" evidence="19">
    <location>
        <begin position="246"/>
        <end position="265"/>
    </location>
</feature>
<evidence type="ECO:0000256" key="16">
    <source>
        <dbReference type="ARBA" id="ARBA00029893"/>
    </source>
</evidence>
<comment type="pathway">
    <text evidence="3">Phospholipid metabolism; CDP-diacylglycerol biosynthesis; CDP-diacylglycerol from sn-glycerol 3-phosphate: step 3/3.</text>
</comment>
<dbReference type="EC" id="2.7.7.41" evidence="6"/>
<evidence type="ECO:0000256" key="15">
    <source>
        <dbReference type="ARBA" id="ARBA00023264"/>
    </source>
</evidence>
<comment type="similarity">
    <text evidence="5">Belongs to the CDS family.</text>
</comment>
<evidence type="ECO:0000256" key="12">
    <source>
        <dbReference type="ARBA" id="ARBA00023098"/>
    </source>
</evidence>
<dbReference type="AlphaFoldDB" id="A0AAD9PJ34"/>
<dbReference type="GO" id="GO:0005789">
    <property type="term" value="C:endoplasmic reticulum membrane"/>
    <property type="evidence" value="ECO:0007669"/>
    <property type="project" value="TreeGrafter"/>
</dbReference>
<evidence type="ECO:0000256" key="10">
    <source>
        <dbReference type="ARBA" id="ARBA00022695"/>
    </source>
</evidence>
<evidence type="ECO:0000256" key="4">
    <source>
        <dbReference type="ARBA" id="ARBA00005189"/>
    </source>
</evidence>
<evidence type="ECO:0000256" key="5">
    <source>
        <dbReference type="ARBA" id="ARBA00010185"/>
    </source>
</evidence>
<dbReference type="InterPro" id="IPR016720">
    <property type="entry name" value="PC_Trfase_euk"/>
</dbReference>
<dbReference type="Proteomes" id="UP001214638">
    <property type="component" value="Unassembled WGS sequence"/>
</dbReference>
<comment type="pathway">
    <text evidence="4">Lipid metabolism.</text>
</comment>
<feature type="transmembrane region" description="Helical" evidence="19">
    <location>
        <begin position="205"/>
        <end position="225"/>
    </location>
</feature>
<keyword evidence="9 19" id="KW-0812">Transmembrane</keyword>
<feature type="transmembrane region" description="Helical" evidence="19">
    <location>
        <begin position="30"/>
        <end position="60"/>
    </location>
</feature>
<evidence type="ECO:0000313" key="21">
    <source>
        <dbReference type="Proteomes" id="UP001214638"/>
    </source>
</evidence>
<evidence type="ECO:0000256" key="6">
    <source>
        <dbReference type="ARBA" id="ARBA00012487"/>
    </source>
</evidence>
<feature type="transmembrane region" description="Helical" evidence="19">
    <location>
        <begin position="150"/>
        <end position="168"/>
    </location>
</feature>
<evidence type="ECO:0000313" key="20">
    <source>
        <dbReference type="EMBL" id="KAK2195634.1"/>
    </source>
</evidence>
<keyword evidence="14" id="KW-0594">Phospholipid biosynthesis</keyword>
<dbReference type="GO" id="GO:0004605">
    <property type="term" value="F:phosphatidate cytidylyltransferase activity"/>
    <property type="evidence" value="ECO:0007669"/>
    <property type="project" value="UniProtKB-EC"/>
</dbReference>
<evidence type="ECO:0000256" key="7">
    <source>
        <dbReference type="ARBA" id="ARBA00022516"/>
    </source>
</evidence>
<evidence type="ECO:0000256" key="18">
    <source>
        <dbReference type="ARBA" id="ARBA00033406"/>
    </source>
</evidence>
<dbReference type="GO" id="GO:0008654">
    <property type="term" value="P:phospholipid biosynthetic process"/>
    <property type="evidence" value="ECO:0007669"/>
    <property type="project" value="UniProtKB-KW"/>
</dbReference>
<keyword evidence="15" id="KW-1208">Phospholipid metabolism</keyword>
<keyword evidence="12" id="KW-0443">Lipid metabolism</keyword>
<feature type="transmembrane region" description="Helical" evidence="19">
    <location>
        <begin position="106"/>
        <end position="130"/>
    </location>
</feature>
<proteinExistence type="inferred from homology"/>
<dbReference type="RefSeq" id="XP_067802477.1">
    <property type="nucleotide sequence ID" value="XM_067948326.1"/>
</dbReference>
<evidence type="ECO:0000256" key="2">
    <source>
        <dbReference type="ARBA" id="ARBA00004141"/>
    </source>
</evidence>
<sequence>MTHKNETVRSYKRTPKHPVESGFERWRLGALFAGSFILIIVAGHVYCAFLVLTLVINAYYELVDLPERAHLSKDLVSDCEQTQTACSPNRSMKPARNYFFTKTLDILSFISLRTYLLLTTLSGVCLPWLLNRLIISQGNSFLMKVLPYHYLVTFILTLFGLIKFILTLESGKFKAQFLQLAMIIVSLLYVVSQSMMIIANMYFGMIWLVLPHFMIIINDTMAYLFGKAFGKHPLISISPHKTVEGFVGAAVMTILITAIATPRLVKFRPLVCQVGTFDFTPFDWLYNDCQPISIYMDHTFKLPQAIASLLRIEEIIYQPCTLHMLLLAIFASLFAPFGGFLASGFKRALKIKEFSNTIPGHGGLMDRFDCQIIMGTFTYLYLKAFVRNSKYIAESALKIIVKMPIEEQRKVLIQLVKLISE</sequence>
<comment type="catalytic activity">
    <reaction evidence="1">
        <text>a 1,2-diacyl-sn-glycero-3-phosphate + CTP + H(+) = a CDP-1,2-diacyl-sn-glycerol + diphosphate</text>
        <dbReference type="Rhea" id="RHEA:16229"/>
        <dbReference type="ChEBI" id="CHEBI:15378"/>
        <dbReference type="ChEBI" id="CHEBI:33019"/>
        <dbReference type="ChEBI" id="CHEBI:37563"/>
        <dbReference type="ChEBI" id="CHEBI:58332"/>
        <dbReference type="ChEBI" id="CHEBI:58608"/>
        <dbReference type="EC" id="2.7.7.41"/>
    </reaction>
</comment>
<protein>
    <recommendedName>
        <fullName evidence="6">phosphatidate cytidylyltransferase</fullName>
        <ecNumber evidence="6">2.7.7.41</ecNumber>
    </recommendedName>
    <alternativeName>
        <fullName evidence="16">CDP-diacylglycerol synthase</fullName>
    </alternativeName>
    <alternativeName>
        <fullName evidence="17">CDP-diglyceride pyrophosphorylase</fullName>
    </alternativeName>
    <alternativeName>
        <fullName evidence="18">CDP-diglyceride synthase</fullName>
    </alternativeName>
</protein>
<evidence type="ECO:0000256" key="1">
    <source>
        <dbReference type="ARBA" id="ARBA00001698"/>
    </source>
</evidence>
<keyword evidence="8" id="KW-0808">Transferase</keyword>
<feature type="transmembrane region" description="Helical" evidence="19">
    <location>
        <begin position="322"/>
        <end position="342"/>
    </location>
</feature>
<gene>
    <name evidence="20" type="ORF">BdWA1_003312</name>
</gene>
<name>A0AAD9PJ34_9APIC</name>
<evidence type="ECO:0000256" key="14">
    <source>
        <dbReference type="ARBA" id="ARBA00023209"/>
    </source>
</evidence>